<organism evidence="1">
    <name type="scientific">Anguilla anguilla</name>
    <name type="common">European freshwater eel</name>
    <name type="synonym">Muraena anguilla</name>
    <dbReference type="NCBI Taxonomy" id="7936"/>
    <lineage>
        <taxon>Eukaryota</taxon>
        <taxon>Metazoa</taxon>
        <taxon>Chordata</taxon>
        <taxon>Craniata</taxon>
        <taxon>Vertebrata</taxon>
        <taxon>Euteleostomi</taxon>
        <taxon>Actinopterygii</taxon>
        <taxon>Neopterygii</taxon>
        <taxon>Teleostei</taxon>
        <taxon>Anguilliformes</taxon>
        <taxon>Anguillidae</taxon>
        <taxon>Anguilla</taxon>
    </lineage>
</organism>
<proteinExistence type="predicted"/>
<dbReference type="AlphaFoldDB" id="A0A0E9UU04"/>
<name>A0A0E9UU04_ANGAN</name>
<sequence>MHMAQILESTSPVSLRLFKSNPLIALSLAFKGLKWNNGLDF</sequence>
<accession>A0A0E9UU04</accession>
<reference evidence="1" key="1">
    <citation type="submission" date="2014-11" db="EMBL/GenBank/DDBJ databases">
        <authorList>
            <person name="Amaro Gonzalez C."/>
        </authorList>
    </citation>
    <scope>NUCLEOTIDE SEQUENCE</scope>
</reference>
<dbReference type="EMBL" id="GBXM01039867">
    <property type="protein sequence ID" value="JAH68710.1"/>
    <property type="molecule type" value="Transcribed_RNA"/>
</dbReference>
<protein>
    <submittedName>
        <fullName evidence="1">Uncharacterized protein</fullName>
    </submittedName>
</protein>
<reference evidence="1" key="2">
    <citation type="journal article" date="2015" name="Fish Shellfish Immunol.">
        <title>Early steps in the European eel (Anguilla anguilla)-Vibrio vulnificus interaction in the gills: Role of the RtxA13 toxin.</title>
        <authorList>
            <person name="Callol A."/>
            <person name="Pajuelo D."/>
            <person name="Ebbesson L."/>
            <person name="Teles M."/>
            <person name="MacKenzie S."/>
            <person name="Amaro C."/>
        </authorList>
    </citation>
    <scope>NUCLEOTIDE SEQUENCE</scope>
</reference>
<evidence type="ECO:0000313" key="1">
    <source>
        <dbReference type="EMBL" id="JAH68710.1"/>
    </source>
</evidence>